<organism evidence="3">
    <name type="scientific">Rosellinia necatrix</name>
    <name type="common">White root-rot fungus</name>
    <dbReference type="NCBI Taxonomy" id="77044"/>
    <lineage>
        <taxon>Eukaryota</taxon>
        <taxon>Fungi</taxon>
        <taxon>Dikarya</taxon>
        <taxon>Ascomycota</taxon>
        <taxon>Pezizomycotina</taxon>
        <taxon>Sordariomycetes</taxon>
        <taxon>Xylariomycetidae</taxon>
        <taxon>Xylariales</taxon>
        <taxon>Xylariaceae</taxon>
        <taxon>Rosellinia</taxon>
    </lineage>
</organism>
<evidence type="ECO:0008006" key="5">
    <source>
        <dbReference type="Google" id="ProtNLM"/>
    </source>
</evidence>
<keyword evidence="2" id="KW-1133">Transmembrane helix</keyword>
<keyword evidence="4" id="KW-1185">Reference proteome</keyword>
<keyword evidence="2" id="KW-0812">Transmembrane</keyword>
<dbReference type="AlphaFoldDB" id="A0A1W2TWB3"/>
<evidence type="ECO:0000256" key="2">
    <source>
        <dbReference type="SAM" id="Phobius"/>
    </source>
</evidence>
<feature type="transmembrane region" description="Helical" evidence="2">
    <location>
        <begin position="291"/>
        <end position="310"/>
    </location>
</feature>
<feature type="region of interest" description="Disordered" evidence="1">
    <location>
        <begin position="352"/>
        <end position="377"/>
    </location>
</feature>
<feature type="transmembrane region" description="Helical" evidence="2">
    <location>
        <begin position="316"/>
        <end position="341"/>
    </location>
</feature>
<feature type="transmembrane region" description="Helical" evidence="2">
    <location>
        <begin position="189"/>
        <end position="210"/>
    </location>
</feature>
<feature type="transmembrane region" description="Helical" evidence="2">
    <location>
        <begin position="20"/>
        <end position="40"/>
    </location>
</feature>
<evidence type="ECO:0000256" key="1">
    <source>
        <dbReference type="SAM" id="MobiDB-lite"/>
    </source>
</evidence>
<feature type="transmembrane region" description="Helical" evidence="2">
    <location>
        <begin position="61"/>
        <end position="79"/>
    </location>
</feature>
<feature type="transmembrane region" description="Helical" evidence="2">
    <location>
        <begin position="258"/>
        <end position="279"/>
    </location>
</feature>
<accession>A0A1W2TWB3</accession>
<reference evidence="3" key="1">
    <citation type="submission" date="2016-03" db="EMBL/GenBank/DDBJ databases">
        <title>Draft genome sequence of Rosellinia necatrix.</title>
        <authorList>
            <person name="Kanematsu S."/>
        </authorList>
    </citation>
    <scope>NUCLEOTIDE SEQUENCE [LARGE SCALE GENOMIC DNA]</scope>
    <source>
        <strain evidence="3">W97</strain>
    </source>
</reference>
<feature type="transmembrane region" description="Helical" evidence="2">
    <location>
        <begin position="85"/>
        <end position="104"/>
    </location>
</feature>
<dbReference type="EMBL" id="DF977449">
    <property type="protein sequence ID" value="GAP92964.1"/>
    <property type="molecule type" value="Genomic_DNA"/>
</dbReference>
<gene>
    <name evidence="3" type="ORF">SAMD00023353_0403730</name>
</gene>
<keyword evidence="2" id="KW-0472">Membrane</keyword>
<protein>
    <recommendedName>
        <fullName evidence="5">Corticosteroid-binding protein</fullName>
    </recommendedName>
</protein>
<proteinExistence type="predicted"/>
<dbReference type="OMA" id="QCHSHAR"/>
<name>A0A1W2TWB3_ROSNE</name>
<feature type="transmembrane region" description="Helical" evidence="2">
    <location>
        <begin position="217"/>
        <end position="238"/>
    </location>
</feature>
<evidence type="ECO:0000313" key="3">
    <source>
        <dbReference type="EMBL" id="GAP92964.1"/>
    </source>
</evidence>
<feature type="compositionally biased region" description="Basic and acidic residues" evidence="1">
    <location>
        <begin position="367"/>
        <end position="377"/>
    </location>
</feature>
<feature type="transmembrane region" description="Helical" evidence="2">
    <location>
        <begin position="125"/>
        <end position="145"/>
    </location>
</feature>
<dbReference type="Proteomes" id="UP000054516">
    <property type="component" value="Unassembled WGS sequence"/>
</dbReference>
<sequence length="377" mass="41965">MMRINIRQPLVHQLPLHYVLVVPVLLSVLAVVTFTVHGDVNAPLLYSECHSRATLPEISRIPVLGAPACFLVSIIMYLTASMRGIAQVSVFLAFLGALLTACRVEAARACNQRSWTIRSPTPSWLVFNLVGGTFVWDLWIVPAFLKRAKDIRGEGDKQGVLEDGQASPGLFEDEDRVMMERSFATRAEVYAIPVAVSIGFMLPAILMLVFKNVPAIIVWLFFPLWVAIVHRVVLWITVRLLRDNGPLYLEAHPASVTIVYALPFLAGLLTHALFIWNLFCKDDSRTMTRMALKFMKIDFVYIVATVLYWVFAEASIVPTVLMVVFSVFLGPGAALCLTWLVRERAISSFAVSGDENESDEESDGDDSTVHEDTPLLP</sequence>
<feature type="compositionally biased region" description="Acidic residues" evidence="1">
    <location>
        <begin position="354"/>
        <end position="366"/>
    </location>
</feature>
<dbReference type="OrthoDB" id="2281895at2759"/>
<evidence type="ECO:0000313" key="4">
    <source>
        <dbReference type="Proteomes" id="UP000054516"/>
    </source>
</evidence>